<evidence type="ECO:0000259" key="7">
    <source>
        <dbReference type="PROSITE" id="PS50014"/>
    </source>
</evidence>
<dbReference type="InterPro" id="IPR019787">
    <property type="entry name" value="Znf_PHD-finger"/>
</dbReference>
<evidence type="ECO:0000256" key="1">
    <source>
        <dbReference type="ARBA" id="ARBA00022723"/>
    </source>
</evidence>
<dbReference type="Pfam" id="PF00439">
    <property type="entry name" value="Bromodomain"/>
    <property type="match status" value="1"/>
</dbReference>
<feature type="domain" description="PHD-type" evidence="8">
    <location>
        <begin position="82"/>
        <end position="132"/>
    </location>
</feature>
<dbReference type="PROSITE" id="PS01359">
    <property type="entry name" value="ZF_PHD_1"/>
    <property type="match status" value="1"/>
</dbReference>
<dbReference type="CDD" id="cd15492">
    <property type="entry name" value="PHD_BRPF_JADE_like"/>
    <property type="match status" value="1"/>
</dbReference>
<keyword evidence="3" id="KW-0862">Zinc</keyword>
<evidence type="ECO:0000256" key="6">
    <source>
        <dbReference type="PROSITE-ProRule" id="PRU00146"/>
    </source>
</evidence>
<dbReference type="Pfam" id="PF13832">
    <property type="entry name" value="zf-HC5HC2H_2"/>
    <property type="match status" value="1"/>
</dbReference>
<evidence type="ECO:0000256" key="5">
    <source>
        <dbReference type="PROSITE-ProRule" id="PRU00035"/>
    </source>
</evidence>
<dbReference type="Pfam" id="PF13831">
    <property type="entry name" value="PHD_2"/>
    <property type="match status" value="1"/>
</dbReference>
<organism evidence="10 11">
    <name type="scientific">Nematocida displodere</name>
    <dbReference type="NCBI Taxonomy" id="1805483"/>
    <lineage>
        <taxon>Eukaryota</taxon>
        <taxon>Fungi</taxon>
        <taxon>Fungi incertae sedis</taxon>
        <taxon>Microsporidia</taxon>
        <taxon>Nematocida</taxon>
    </lineage>
</organism>
<keyword evidence="1" id="KW-0479">Metal-binding</keyword>
<dbReference type="AlphaFoldDB" id="A0A177EH09"/>
<comment type="caution">
    <text evidence="10">The sequence shown here is derived from an EMBL/GenBank/DDBJ whole genome shotgun (WGS) entry which is preliminary data.</text>
</comment>
<dbReference type="SUPFAM" id="SSF47370">
    <property type="entry name" value="Bromodomain"/>
    <property type="match status" value="1"/>
</dbReference>
<dbReference type="CDD" id="cd04369">
    <property type="entry name" value="Bromodomain"/>
    <property type="match status" value="1"/>
</dbReference>
<feature type="domain" description="PHD-type" evidence="9">
    <location>
        <begin position="136"/>
        <end position="239"/>
    </location>
</feature>
<dbReference type="EMBL" id="LTDL01000025">
    <property type="protein sequence ID" value="OAG30761.1"/>
    <property type="molecule type" value="Genomic_DNA"/>
</dbReference>
<dbReference type="SUPFAM" id="SSF57903">
    <property type="entry name" value="FYVE/PHD zinc finger"/>
    <property type="match status" value="1"/>
</dbReference>
<proteinExistence type="predicted"/>
<dbReference type="VEuPathDB" id="MicrosporidiaDB:NEDG_02155"/>
<evidence type="ECO:0000313" key="11">
    <source>
        <dbReference type="Proteomes" id="UP000185944"/>
    </source>
</evidence>
<dbReference type="InterPro" id="IPR034732">
    <property type="entry name" value="EPHD"/>
</dbReference>
<dbReference type="InterPro" id="IPR001487">
    <property type="entry name" value="Bromodomain"/>
</dbReference>
<evidence type="ECO:0000256" key="3">
    <source>
        <dbReference type="ARBA" id="ARBA00022833"/>
    </source>
</evidence>
<dbReference type="InterPro" id="IPR036427">
    <property type="entry name" value="Bromodomain-like_sf"/>
</dbReference>
<dbReference type="Gene3D" id="3.30.40.10">
    <property type="entry name" value="Zinc/RING finger domain, C3HC4 (zinc finger)"/>
    <property type="match status" value="2"/>
</dbReference>
<keyword evidence="2 6" id="KW-0863">Zinc-finger</keyword>
<dbReference type="PROSITE" id="PS50016">
    <property type="entry name" value="ZF_PHD_2"/>
    <property type="match status" value="1"/>
</dbReference>
<dbReference type="InterPro" id="IPR011011">
    <property type="entry name" value="Znf_FYVE_PHD"/>
</dbReference>
<dbReference type="PRINTS" id="PR00503">
    <property type="entry name" value="BROMODOMAIN"/>
</dbReference>
<evidence type="ECO:0000259" key="8">
    <source>
        <dbReference type="PROSITE" id="PS50016"/>
    </source>
</evidence>
<dbReference type="Gene3D" id="1.20.920.10">
    <property type="entry name" value="Bromodomain-like"/>
    <property type="match status" value="1"/>
</dbReference>
<gene>
    <name evidence="10" type="ORF">NEDG_02155</name>
</gene>
<dbReference type="PANTHER" id="PTHR13793">
    <property type="entry name" value="PHD FINGER PROTEINS"/>
    <property type="match status" value="1"/>
</dbReference>
<dbReference type="GO" id="GO:0008270">
    <property type="term" value="F:zinc ion binding"/>
    <property type="evidence" value="ECO:0007669"/>
    <property type="project" value="UniProtKB-KW"/>
</dbReference>
<dbReference type="RefSeq" id="XP_067544766.1">
    <property type="nucleotide sequence ID" value="XM_067689573.1"/>
</dbReference>
<sequence>MREKRTWKNVVLDEVAARMEETSQIVEYNMDKIDSELFRELKERYAWMTEDLYELVLDRLEKEHHFLLRIAATKIREKEELSDACDICGEQETTNENFLVFCDGCNIGVHQGCYGIPNIPEGNWLCRPCLLAPKKKVRCLLCPTLGGALKKTPTGGWCHVLCGMLVPGAAFENASLVEPVDIEDVPRNSSQCFQCSSKKGGVVPCAYEGCRRSFHATCAVANRFYIDLGNFILYCTEHDPRKKISESNFFLASPDTRYPLFQNAPIIRPPHPIWMPQKRLVQQLESISPQLLSHTINRIAFRDLKGVEGSSSLIKEMYAIWTIRRKGQGLIKRLRIDTPPEGFSGWGEYTLPVPAFSEQDQEIIASYTLPEAIHLSPTDQVFYQVAVVGKNKIKALSKALKKKITLIQTGIAALERNKTVIFSKSIKRYSEILSLLQTARNIDHHQLFEEPVTDAIAPGYTSIIANPQSIQAIEQKLFTCKYRAISEVVKDLQILVDNAYQYNGPDSFIGKEARRLEVLLEQWDVQEGAVVAVRTQNLPYLPYLVTRTHLPPPHIDCVEIERVTTKETHIVPKTHLHLLRNRAEAATALTQLTLLSGTTFEVQQQQQKEIEAIDWANSVNSQV</sequence>
<name>A0A177EH09_9MICR</name>
<feature type="domain" description="Bromo" evidence="7">
    <location>
        <begin position="440"/>
        <end position="510"/>
    </location>
</feature>
<evidence type="ECO:0000256" key="4">
    <source>
        <dbReference type="ARBA" id="ARBA00023117"/>
    </source>
</evidence>
<protein>
    <submittedName>
        <fullName evidence="10">Bromodomain and PHD finger-containing protein 1</fullName>
    </submittedName>
</protein>
<keyword evidence="11" id="KW-1185">Reference proteome</keyword>
<dbReference type="OrthoDB" id="20839at2759"/>
<dbReference type="SMART" id="SM00249">
    <property type="entry name" value="PHD"/>
    <property type="match status" value="2"/>
</dbReference>
<dbReference type="GO" id="GO:0006357">
    <property type="term" value="P:regulation of transcription by RNA polymerase II"/>
    <property type="evidence" value="ECO:0007669"/>
    <property type="project" value="TreeGrafter"/>
</dbReference>
<evidence type="ECO:0000259" key="9">
    <source>
        <dbReference type="PROSITE" id="PS51805"/>
    </source>
</evidence>
<dbReference type="InterPro" id="IPR001965">
    <property type="entry name" value="Znf_PHD"/>
</dbReference>
<dbReference type="Proteomes" id="UP000185944">
    <property type="component" value="Unassembled WGS sequence"/>
</dbReference>
<evidence type="ECO:0000256" key="2">
    <source>
        <dbReference type="ARBA" id="ARBA00022771"/>
    </source>
</evidence>
<evidence type="ECO:0000313" key="10">
    <source>
        <dbReference type="EMBL" id="OAG30761.1"/>
    </source>
</evidence>
<keyword evidence="4 5" id="KW-0103">Bromodomain</keyword>
<dbReference type="PROSITE" id="PS51805">
    <property type="entry name" value="EPHD"/>
    <property type="match status" value="1"/>
</dbReference>
<dbReference type="PROSITE" id="PS50014">
    <property type="entry name" value="BROMODOMAIN_2"/>
    <property type="match status" value="1"/>
</dbReference>
<dbReference type="SMART" id="SM00297">
    <property type="entry name" value="BROMO"/>
    <property type="match status" value="1"/>
</dbReference>
<dbReference type="InterPro" id="IPR050701">
    <property type="entry name" value="Histone_Mod_Regulator"/>
</dbReference>
<dbReference type="InterPro" id="IPR019786">
    <property type="entry name" value="Zinc_finger_PHD-type_CS"/>
</dbReference>
<dbReference type="InterPro" id="IPR013083">
    <property type="entry name" value="Znf_RING/FYVE/PHD"/>
</dbReference>
<dbReference type="GeneID" id="93648505"/>
<dbReference type="CDD" id="cd15571">
    <property type="entry name" value="ePHD"/>
    <property type="match status" value="1"/>
</dbReference>
<reference evidence="10 11" key="1">
    <citation type="submission" date="2016-02" db="EMBL/GenBank/DDBJ databases">
        <title>Discovery of a natural microsporidian pathogen with a broad tissue tropism in Caenorhabditis elegans.</title>
        <authorList>
            <person name="Luallen R.J."/>
            <person name="Reinke A.W."/>
            <person name="Tong L."/>
            <person name="Botts M.R."/>
            <person name="Felix M.-A."/>
            <person name="Troemel E.R."/>
        </authorList>
    </citation>
    <scope>NUCLEOTIDE SEQUENCE [LARGE SCALE GENOMIC DNA]</scope>
    <source>
        <strain evidence="10 11">JUm2807</strain>
    </source>
</reference>
<dbReference type="STRING" id="1805483.A0A177EH09"/>
<dbReference type="PANTHER" id="PTHR13793:SF155">
    <property type="entry name" value="ZINC FINGER PROTEIN ZFP-1"/>
    <property type="match status" value="1"/>
</dbReference>
<dbReference type="GO" id="GO:0006325">
    <property type="term" value="P:chromatin organization"/>
    <property type="evidence" value="ECO:0007669"/>
    <property type="project" value="UniProtKB-ARBA"/>
</dbReference>
<accession>A0A177EH09</accession>